<dbReference type="Ensembl" id="ENSMMDT00005000561.1">
    <property type="protein sequence ID" value="ENSMMDP00005000549.1"/>
    <property type="gene ID" value="ENSMMDG00005000360.1"/>
</dbReference>
<dbReference type="InterPro" id="IPR016024">
    <property type="entry name" value="ARM-type_fold"/>
</dbReference>
<organism evidence="1 2">
    <name type="scientific">Myripristis murdjan</name>
    <name type="common">pinecone soldierfish</name>
    <dbReference type="NCBI Taxonomy" id="586833"/>
    <lineage>
        <taxon>Eukaryota</taxon>
        <taxon>Metazoa</taxon>
        <taxon>Chordata</taxon>
        <taxon>Craniata</taxon>
        <taxon>Vertebrata</taxon>
        <taxon>Euteleostomi</taxon>
        <taxon>Actinopterygii</taxon>
        <taxon>Neopterygii</taxon>
        <taxon>Teleostei</taxon>
        <taxon>Neoteleostei</taxon>
        <taxon>Acanthomorphata</taxon>
        <taxon>Holocentriformes</taxon>
        <taxon>Holocentridae</taxon>
        <taxon>Myripristis</taxon>
    </lineage>
</organism>
<evidence type="ECO:0000313" key="1">
    <source>
        <dbReference type="Ensembl" id="ENSMMDP00005000549.1"/>
    </source>
</evidence>
<proteinExistence type="predicted"/>
<dbReference type="PANTHER" id="PTHR34258">
    <property type="entry name" value="ARMADILLO-LIKE HELICAL DOMAIN CONTAINING PROTEIN 1"/>
    <property type="match status" value="1"/>
</dbReference>
<dbReference type="AlphaFoldDB" id="A0A667WJE0"/>
<reference evidence="1" key="2">
    <citation type="submission" date="2025-08" db="UniProtKB">
        <authorList>
            <consortium name="Ensembl"/>
        </authorList>
    </citation>
    <scope>IDENTIFICATION</scope>
</reference>
<reference evidence="1" key="1">
    <citation type="submission" date="2019-06" db="EMBL/GenBank/DDBJ databases">
        <authorList>
            <consortium name="Wellcome Sanger Institute Data Sharing"/>
        </authorList>
    </citation>
    <scope>NUCLEOTIDE SEQUENCE [LARGE SCALE GENOMIC DNA]</scope>
</reference>
<dbReference type="InterPro" id="IPR041090">
    <property type="entry name" value="DUF5578"/>
</dbReference>
<dbReference type="Pfam" id="PF17741">
    <property type="entry name" value="DUF5578"/>
    <property type="match status" value="1"/>
</dbReference>
<reference evidence="1" key="3">
    <citation type="submission" date="2025-09" db="UniProtKB">
        <authorList>
            <consortium name="Ensembl"/>
        </authorList>
    </citation>
    <scope>IDENTIFICATION</scope>
</reference>
<name>A0A667WJE0_9TELE</name>
<dbReference type="InParanoid" id="A0A667WJE0"/>
<protein>
    <submittedName>
        <fullName evidence="1">Armadillo like helical domain containing 1</fullName>
    </submittedName>
</protein>
<dbReference type="GeneTree" id="ENSGT00940000166922"/>
<evidence type="ECO:0000313" key="2">
    <source>
        <dbReference type="Proteomes" id="UP000472263"/>
    </source>
</evidence>
<accession>A0A667WJE0</accession>
<dbReference type="SUPFAM" id="SSF48371">
    <property type="entry name" value="ARM repeat"/>
    <property type="match status" value="1"/>
</dbReference>
<dbReference type="InterPro" id="IPR011989">
    <property type="entry name" value="ARM-like"/>
</dbReference>
<dbReference type="PANTHER" id="PTHR34258:SF1">
    <property type="entry name" value="ARMADILLO-LIKE HELICAL DOMAIN CONTAINING PROTEIN 1"/>
    <property type="match status" value="1"/>
</dbReference>
<keyword evidence="2" id="KW-1185">Reference proteome</keyword>
<sequence>MSAHEERAKISKVKSFFHEWDCGNTTVRCRMLNAFLVQSSGKTLVELELEFAQAASLFLGRISTWMKLTYMFGTCLGLQLKAVGVFLSASSHDQYLIEFLQDGGVLTLLDILGQTQIKEEDKAEALRLLLIFSNAGRRFKEFICECHGMRAIAECLSTARTEENQETAWALLESLSHGNPKYQNQVYKGLIALLPCTSPRAQQLVLQTLHTVQSKMKSAHPSIVEPLLNMLGSLRLEVQDEGKVSASVVPLPVLTS</sequence>
<dbReference type="Proteomes" id="UP000472263">
    <property type="component" value="Chromosome 4"/>
</dbReference>
<dbReference type="Gene3D" id="1.25.10.10">
    <property type="entry name" value="Leucine-rich Repeat Variant"/>
    <property type="match status" value="1"/>
</dbReference>